<dbReference type="AlphaFoldDB" id="A0ABC8QWI5"/>
<evidence type="ECO:0000313" key="1">
    <source>
        <dbReference type="EMBL" id="CAK9134202.1"/>
    </source>
</evidence>
<reference evidence="1 2" key="1">
    <citation type="submission" date="2024-02" db="EMBL/GenBank/DDBJ databases">
        <authorList>
            <person name="Vignale AGUSTIN F."/>
            <person name="Sosa J E."/>
            <person name="Modenutti C."/>
        </authorList>
    </citation>
    <scope>NUCLEOTIDE SEQUENCE [LARGE SCALE GENOMIC DNA]</scope>
</reference>
<name>A0ABC8QWI5_9AQUA</name>
<protein>
    <submittedName>
        <fullName evidence="1">Uncharacterized protein</fullName>
    </submittedName>
</protein>
<sequence length="111" mass="12471">MCLPTSMGSIFHMKHLFGHMVLDQMCFCFRSLIVSSFGHVSFIYPSLGLNINLSGKSPNIAVFTLYISARNNKSRIGCMRVRILPLHLSPFFLRKYDASVPRKSSTDSPAN</sequence>
<evidence type="ECO:0000313" key="2">
    <source>
        <dbReference type="Proteomes" id="UP001642360"/>
    </source>
</evidence>
<organism evidence="1 2">
    <name type="scientific">Ilex paraguariensis</name>
    <name type="common">yerba mate</name>
    <dbReference type="NCBI Taxonomy" id="185542"/>
    <lineage>
        <taxon>Eukaryota</taxon>
        <taxon>Viridiplantae</taxon>
        <taxon>Streptophyta</taxon>
        <taxon>Embryophyta</taxon>
        <taxon>Tracheophyta</taxon>
        <taxon>Spermatophyta</taxon>
        <taxon>Magnoliopsida</taxon>
        <taxon>eudicotyledons</taxon>
        <taxon>Gunneridae</taxon>
        <taxon>Pentapetalae</taxon>
        <taxon>asterids</taxon>
        <taxon>campanulids</taxon>
        <taxon>Aquifoliales</taxon>
        <taxon>Aquifoliaceae</taxon>
        <taxon>Ilex</taxon>
    </lineage>
</organism>
<comment type="caution">
    <text evidence="1">The sequence shown here is derived from an EMBL/GenBank/DDBJ whole genome shotgun (WGS) entry which is preliminary data.</text>
</comment>
<keyword evidence="2" id="KW-1185">Reference proteome</keyword>
<dbReference type="Proteomes" id="UP001642360">
    <property type="component" value="Unassembled WGS sequence"/>
</dbReference>
<accession>A0ABC8QWI5</accession>
<proteinExistence type="predicted"/>
<dbReference type="EMBL" id="CAUOFW020000348">
    <property type="protein sequence ID" value="CAK9134202.1"/>
    <property type="molecule type" value="Genomic_DNA"/>
</dbReference>
<gene>
    <name evidence="1" type="ORF">ILEXP_LOCUS1136</name>
</gene>